<dbReference type="HOGENOM" id="CLU_2607666_0_0_1"/>
<gene>
    <name evidence="2" type="ORF">AG1IA_09008</name>
</gene>
<proteinExistence type="predicted"/>
<keyword evidence="3" id="KW-1185">Reference proteome</keyword>
<sequence>MNTARNHRGWGIRYDVCGWKLGHRDASRTRRWVADPDDSRGDGRYDGSQFNRMGRSMGKKKTRERGEESNALWKSGRMS</sequence>
<dbReference type="Proteomes" id="UP000011668">
    <property type="component" value="Unassembled WGS sequence"/>
</dbReference>
<name>L8WG75_THACA</name>
<feature type="compositionally biased region" description="Basic and acidic residues" evidence="1">
    <location>
        <begin position="33"/>
        <end position="45"/>
    </location>
</feature>
<accession>L8WG75</accession>
<reference evidence="2 3" key="1">
    <citation type="journal article" date="2013" name="Nat. Commun.">
        <title>The evolution and pathogenic mechanisms of the rice sheath blight pathogen.</title>
        <authorList>
            <person name="Zheng A."/>
            <person name="Lin R."/>
            <person name="Xu L."/>
            <person name="Qin P."/>
            <person name="Tang C."/>
            <person name="Ai P."/>
            <person name="Zhang D."/>
            <person name="Liu Y."/>
            <person name="Sun Z."/>
            <person name="Feng H."/>
            <person name="Wang Y."/>
            <person name="Chen Y."/>
            <person name="Liang X."/>
            <person name="Fu R."/>
            <person name="Li Q."/>
            <person name="Zhang J."/>
            <person name="Yu X."/>
            <person name="Xie Z."/>
            <person name="Ding L."/>
            <person name="Guan P."/>
            <person name="Tang J."/>
            <person name="Liang Y."/>
            <person name="Wang S."/>
            <person name="Deng Q."/>
            <person name="Li S."/>
            <person name="Zhu J."/>
            <person name="Wang L."/>
            <person name="Liu H."/>
            <person name="Li P."/>
        </authorList>
    </citation>
    <scope>NUCLEOTIDE SEQUENCE [LARGE SCALE GENOMIC DNA]</scope>
    <source>
        <strain evidence="3">AG-1 IA</strain>
    </source>
</reference>
<evidence type="ECO:0000313" key="2">
    <source>
        <dbReference type="EMBL" id="ELU36970.1"/>
    </source>
</evidence>
<dbReference type="EMBL" id="AFRT01002915">
    <property type="protein sequence ID" value="ELU36970.1"/>
    <property type="molecule type" value="Genomic_DNA"/>
</dbReference>
<dbReference type="AlphaFoldDB" id="L8WG75"/>
<protein>
    <submittedName>
        <fullName evidence="2">Uncharacterized protein</fullName>
    </submittedName>
</protein>
<evidence type="ECO:0000256" key="1">
    <source>
        <dbReference type="SAM" id="MobiDB-lite"/>
    </source>
</evidence>
<comment type="caution">
    <text evidence="2">The sequence shown here is derived from an EMBL/GenBank/DDBJ whole genome shotgun (WGS) entry which is preliminary data.</text>
</comment>
<feature type="region of interest" description="Disordered" evidence="1">
    <location>
        <begin position="33"/>
        <end position="79"/>
    </location>
</feature>
<organism evidence="2 3">
    <name type="scientific">Thanatephorus cucumeris (strain AG1-IA)</name>
    <name type="common">Rice sheath blight fungus</name>
    <name type="synonym">Rhizoctonia solani</name>
    <dbReference type="NCBI Taxonomy" id="983506"/>
    <lineage>
        <taxon>Eukaryota</taxon>
        <taxon>Fungi</taxon>
        <taxon>Dikarya</taxon>
        <taxon>Basidiomycota</taxon>
        <taxon>Agaricomycotina</taxon>
        <taxon>Agaricomycetes</taxon>
        <taxon>Cantharellales</taxon>
        <taxon>Ceratobasidiaceae</taxon>
        <taxon>Rhizoctonia</taxon>
        <taxon>Rhizoctonia solani AG-1</taxon>
    </lineage>
</organism>
<evidence type="ECO:0000313" key="3">
    <source>
        <dbReference type="Proteomes" id="UP000011668"/>
    </source>
</evidence>